<dbReference type="EMBL" id="VBRY01000001">
    <property type="protein sequence ID" value="TLS69094.1"/>
    <property type="molecule type" value="Genomic_DNA"/>
</dbReference>
<dbReference type="InterPro" id="IPR005913">
    <property type="entry name" value="dTDP_dehydrorham_reduct"/>
</dbReference>
<dbReference type="PANTHER" id="PTHR10491:SF4">
    <property type="entry name" value="METHIONINE ADENOSYLTRANSFERASE 2 SUBUNIT BETA"/>
    <property type="match status" value="1"/>
</dbReference>
<protein>
    <recommendedName>
        <fullName evidence="4 6">dTDP-4-dehydrorhamnose reductase</fullName>
        <ecNumber evidence="3 6">1.1.1.133</ecNumber>
    </recommendedName>
</protein>
<evidence type="ECO:0000256" key="2">
    <source>
        <dbReference type="ARBA" id="ARBA00010944"/>
    </source>
</evidence>
<dbReference type="PANTHER" id="PTHR10491">
    <property type="entry name" value="DTDP-4-DEHYDRORHAMNOSE REDUCTASE"/>
    <property type="match status" value="1"/>
</dbReference>
<dbReference type="EC" id="1.1.1.133" evidence="3 6"/>
<dbReference type="GO" id="GO:0019305">
    <property type="term" value="P:dTDP-rhamnose biosynthetic process"/>
    <property type="evidence" value="ECO:0007669"/>
    <property type="project" value="UniProtKB-UniPathway"/>
</dbReference>
<dbReference type="SUPFAM" id="SSF51735">
    <property type="entry name" value="NAD(P)-binding Rossmann-fold domains"/>
    <property type="match status" value="1"/>
</dbReference>
<dbReference type="UniPathway" id="UPA00124"/>
<evidence type="ECO:0000256" key="6">
    <source>
        <dbReference type="RuleBase" id="RU364082"/>
    </source>
</evidence>
<feature type="domain" description="RmlD-like substrate binding" evidence="7">
    <location>
        <begin position="1"/>
        <end position="285"/>
    </location>
</feature>
<name>A0A5R9H341_9PROT</name>
<dbReference type="Gene3D" id="3.90.25.10">
    <property type="entry name" value="UDP-galactose 4-epimerase, domain 1"/>
    <property type="match status" value="1"/>
</dbReference>
<evidence type="ECO:0000256" key="4">
    <source>
        <dbReference type="ARBA" id="ARBA00017099"/>
    </source>
</evidence>
<dbReference type="InterPro" id="IPR029903">
    <property type="entry name" value="RmlD-like-bd"/>
</dbReference>
<comment type="function">
    <text evidence="6">Catalyzes the reduction of dTDP-6-deoxy-L-lyxo-4-hexulose to yield dTDP-L-rhamnose.</text>
</comment>
<evidence type="ECO:0000259" key="7">
    <source>
        <dbReference type="Pfam" id="PF04321"/>
    </source>
</evidence>
<evidence type="ECO:0000313" key="8">
    <source>
        <dbReference type="EMBL" id="TLS69094.1"/>
    </source>
</evidence>
<dbReference type="NCBIfam" id="TIGR01214">
    <property type="entry name" value="rmlD"/>
    <property type="match status" value="1"/>
</dbReference>
<accession>A0A5R9H341</accession>
<dbReference type="GO" id="GO:0008831">
    <property type="term" value="F:dTDP-4-dehydrorhamnose reductase activity"/>
    <property type="evidence" value="ECO:0007669"/>
    <property type="project" value="UniProtKB-EC"/>
</dbReference>
<comment type="catalytic activity">
    <reaction evidence="5 6">
        <text>dTDP-beta-L-rhamnose + NADP(+) = dTDP-4-dehydro-beta-L-rhamnose + NADPH + H(+)</text>
        <dbReference type="Rhea" id="RHEA:21796"/>
        <dbReference type="ChEBI" id="CHEBI:15378"/>
        <dbReference type="ChEBI" id="CHEBI:57510"/>
        <dbReference type="ChEBI" id="CHEBI:57783"/>
        <dbReference type="ChEBI" id="CHEBI:58349"/>
        <dbReference type="ChEBI" id="CHEBI:62830"/>
        <dbReference type="EC" id="1.1.1.133"/>
    </reaction>
</comment>
<comment type="similarity">
    <text evidence="2 6">Belongs to the dTDP-4-dehydrorhamnose reductase family.</text>
</comment>
<comment type="pathway">
    <text evidence="1 6">Carbohydrate biosynthesis; dTDP-L-rhamnose biosynthesis.</text>
</comment>
<comment type="cofactor">
    <cofactor evidence="6">
        <name>Mg(2+)</name>
        <dbReference type="ChEBI" id="CHEBI:18420"/>
    </cofactor>
    <text evidence="6">Binds 1 Mg(2+) ion per monomer.</text>
</comment>
<sequence>MRILLAGAGGQLGRELQRSASGHDVLALNRSQMDITNAGNVMNVVRDLRPDVVVNAAAFTAVDAAESSPARAFAVNRDGPAHLALACATLSVPLIHISTDYVFDGLRPDGYREEDAALPLNVYGQSKLAGEEAIRSIGGKYVILRTSWLFSASGHNFVRTILRLAAERKELCVVADQQGCPTAAAELARAVMHLLESGTSAWGTYHFCQPGATTWYGFACAIVAESERRHHRLMVERIRPIVSAAYPLPAMRPANAVLDCHRFENTFAFQIRPWSVSLAEVMDALELQGS</sequence>
<proteinExistence type="inferred from homology"/>
<dbReference type="Pfam" id="PF04321">
    <property type="entry name" value="RmlD_sub_bind"/>
    <property type="match status" value="1"/>
</dbReference>
<gene>
    <name evidence="8" type="primary">rfbD</name>
    <name evidence="8" type="ORF">FEF65_00965</name>
</gene>
<dbReference type="Gene3D" id="3.40.50.720">
    <property type="entry name" value="NAD(P)-binding Rossmann-like Domain"/>
    <property type="match status" value="1"/>
</dbReference>
<comment type="caution">
    <text evidence="8">The sequence shown here is derived from an EMBL/GenBank/DDBJ whole genome shotgun (WGS) entry which is preliminary data.</text>
</comment>
<dbReference type="InterPro" id="IPR036291">
    <property type="entry name" value="NAD(P)-bd_dom_sf"/>
</dbReference>
<evidence type="ECO:0000313" key="9">
    <source>
        <dbReference type="Proteomes" id="UP000306585"/>
    </source>
</evidence>
<keyword evidence="6" id="KW-0521">NADP</keyword>
<dbReference type="RefSeq" id="WP_138237908.1">
    <property type="nucleotide sequence ID" value="NZ_VBRY01000001.1"/>
</dbReference>
<keyword evidence="9" id="KW-1185">Reference proteome</keyword>
<evidence type="ECO:0000256" key="3">
    <source>
        <dbReference type="ARBA" id="ARBA00012929"/>
    </source>
</evidence>
<evidence type="ECO:0000256" key="5">
    <source>
        <dbReference type="ARBA" id="ARBA00048200"/>
    </source>
</evidence>
<dbReference type="Proteomes" id="UP000306585">
    <property type="component" value="Unassembled WGS sequence"/>
</dbReference>
<dbReference type="AlphaFoldDB" id="A0A5R9H341"/>
<dbReference type="CDD" id="cd05254">
    <property type="entry name" value="dTDP_HR_like_SDR_e"/>
    <property type="match status" value="1"/>
</dbReference>
<evidence type="ECO:0000256" key="1">
    <source>
        <dbReference type="ARBA" id="ARBA00004781"/>
    </source>
</evidence>
<keyword evidence="6 8" id="KW-0560">Oxidoreductase</keyword>
<organism evidence="8 9">
    <name type="scientific">Mariprofundus erugo</name>
    <dbReference type="NCBI Taxonomy" id="2528639"/>
    <lineage>
        <taxon>Bacteria</taxon>
        <taxon>Pseudomonadati</taxon>
        <taxon>Pseudomonadota</taxon>
        <taxon>Candidatius Mariprofundia</taxon>
        <taxon>Mariprofundales</taxon>
        <taxon>Mariprofundaceae</taxon>
        <taxon>Mariprofundus</taxon>
    </lineage>
</organism>
<reference evidence="8 9" key="1">
    <citation type="journal article" date="2019" name="Appl. Environ. Microbiol.">
        <title>Environmental Evidence and Genomic Insight of Iron-oxidizing Bacteria Preference Towards More Corrosion Resistant Stainless Steel at Higher Salinities.</title>
        <authorList>
            <person name="Garrison C.E."/>
            <person name="Price K.A."/>
            <person name="Field E.K."/>
        </authorList>
    </citation>
    <scope>NUCLEOTIDE SEQUENCE [LARGE SCALE GENOMIC DNA]</scope>
    <source>
        <strain evidence="8 9">P3</strain>
    </source>
</reference>